<evidence type="ECO:0000256" key="2">
    <source>
        <dbReference type="SAM" id="SignalP"/>
    </source>
</evidence>
<dbReference type="Proteomes" id="UP000242180">
    <property type="component" value="Unassembled WGS sequence"/>
</dbReference>
<gene>
    <name evidence="3" type="ORF">BCR43DRAFT_508289</name>
</gene>
<keyword evidence="2" id="KW-0732">Signal</keyword>
<dbReference type="AlphaFoldDB" id="A0A1X2H323"/>
<organism evidence="3 4">
    <name type="scientific">Syncephalastrum racemosum</name>
    <name type="common">Filamentous fungus</name>
    <dbReference type="NCBI Taxonomy" id="13706"/>
    <lineage>
        <taxon>Eukaryota</taxon>
        <taxon>Fungi</taxon>
        <taxon>Fungi incertae sedis</taxon>
        <taxon>Mucoromycota</taxon>
        <taxon>Mucoromycotina</taxon>
        <taxon>Mucoromycetes</taxon>
        <taxon>Mucorales</taxon>
        <taxon>Syncephalastraceae</taxon>
        <taxon>Syncephalastrum</taxon>
    </lineage>
</organism>
<dbReference type="InParanoid" id="A0A1X2H323"/>
<feature type="chain" id="PRO_5012981937" evidence="2">
    <location>
        <begin position="20"/>
        <end position="260"/>
    </location>
</feature>
<sequence length="260" mass="26539">MILSRSIVIVAVYMGALLAQETNPNALSNTVQNQQDVSRFDAAAINAILESVMAAARPRPLAAPSAAETGLQNSPLLSRMDNPDLVPTMEGSAMPVTHALSTTPAVPAVPPATEAPPTIPAAPITPPAGNGPPSAPMAPHQASMPQEHVEVPAPAAPAPMPASPPAQTPSSAALVQSQEQPQPEPMPNGGPTFTTPLPGDVNPELSKAQVPVPVPSGTGAVSTLVPTAAPTNSSPLPSASRLIHLIHVAFHEQQRRSLAF</sequence>
<feature type="compositionally biased region" description="Low complexity" evidence="1">
    <location>
        <begin position="168"/>
        <end position="181"/>
    </location>
</feature>
<proteinExistence type="predicted"/>
<dbReference type="EMBL" id="MCGN01000010">
    <property type="protein sequence ID" value="ORY92185.1"/>
    <property type="molecule type" value="Genomic_DNA"/>
</dbReference>
<dbReference type="STRING" id="13706.A0A1X2H323"/>
<feature type="compositionally biased region" description="Pro residues" evidence="1">
    <location>
        <begin position="154"/>
        <end position="167"/>
    </location>
</feature>
<feature type="region of interest" description="Disordered" evidence="1">
    <location>
        <begin position="104"/>
        <end position="206"/>
    </location>
</feature>
<accession>A0A1X2H323</accession>
<keyword evidence="4" id="KW-1185">Reference proteome</keyword>
<comment type="caution">
    <text evidence="3">The sequence shown here is derived from an EMBL/GenBank/DDBJ whole genome shotgun (WGS) entry which is preliminary data.</text>
</comment>
<evidence type="ECO:0000313" key="3">
    <source>
        <dbReference type="EMBL" id="ORY92185.1"/>
    </source>
</evidence>
<reference evidence="3 4" key="1">
    <citation type="submission" date="2016-07" db="EMBL/GenBank/DDBJ databases">
        <title>Pervasive Adenine N6-methylation of Active Genes in Fungi.</title>
        <authorList>
            <consortium name="DOE Joint Genome Institute"/>
            <person name="Mondo S.J."/>
            <person name="Dannebaum R.O."/>
            <person name="Kuo R.C."/>
            <person name="Labutti K."/>
            <person name="Haridas S."/>
            <person name="Kuo A."/>
            <person name="Salamov A."/>
            <person name="Ahrendt S.R."/>
            <person name="Lipzen A."/>
            <person name="Sullivan W."/>
            <person name="Andreopoulos W.B."/>
            <person name="Clum A."/>
            <person name="Lindquist E."/>
            <person name="Daum C."/>
            <person name="Ramamoorthy G.K."/>
            <person name="Gryganskyi A."/>
            <person name="Culley D."/>
            <person name="Magnuson J.K."/>
            <person name="James T.Y."/>
            <person name="O'Malley M.A."/>
            <person name="Stajich J.E."/>
            <person name="Spatafora J.W."/>
            <person name="Visel A."/>
            <person name="Grigoriev I.V."/>
        </authorList>
    </citation>
    <scope>NUCLEOTIDE SEQUENCE [LARGE SCALE GENOMIC DNA]</scope>
    <source>
        <strain evidence="3 4">NRRL 2496</strain>
    </source>
</reference>
<evidence type="ECO:0000256" key="1">
    <source>
        <dbReference type="SAM" id="MobiDB-lite"/>
    </source>
</evidence>
<name>A0A1X2H323_SYNRA</name>
<feature type="signal peptide" evidence="2">
    <location>
        <begin position="1"/>
        <end position="19"/>
    </location>
</feature>
<protein>
    <submittedName>
        <fullName evidence="3">Uncharacterized protein</fullName>
    </submittedName>
</protein>
<evidence type="ECO:0000313" key="4">
    <source>
        <dbReference type="Proteomes" id="UP000242180"/>
    </source>
</evidence>
<feature type="compositionally biased region" description="Pro residues" evidence="1">
    <location>
        <begin position="107"/>
        <end position="136"/>
    </location>
</feature>